<evidence type="ECO:0000256" key="9">
    <source>
        <dbReference type="ARBA" id="ARBA00022806"/>
    </source>
</evidence>
<evidence type="ECO:0000259" key="24">
    <source>
        <dbReference type="PROSITE" id="PS51327"/>
    </source>
</evidence>
<dbReference type="Gene3D" id="3.30.160.380">
    <property type="entry name" value="Dicer dimerisation domain"/>
    <property type="match status" value="1"/>
</dbReference>
<evidence type="ECO:0000313" key="26">
    <source>
        <dbReference type="Proteomes" id="UP001283341"/>
    </source>
</evidence>
<dbReference type="GO" id="GO:0004525">
    <property type="term" value="F:ribonuclease III activity"/>
    <property type="evidence" value="ECO:0007669"/>
    <property type="project" value="InterPro"/>
</dbReference>
<dbReference type="CDD" id="cd18034">
    <property type="entry name" value="DEXHc_dicer"/>
    <property type="match status" value="1"/>
</dbReference>
<reference evidence="25" key="2">
    <citation type="submission" date="2023-06" db="EMBL/GenBank/DDBJ databases">
        <authorList>
            <consortium name="Lawrence Berkeley National Laboratory"/>
            <person name="Haridas S."/>
            <person name="Hensen N."/>
            <person name="Bonometti L."/>
            <person name="Westerberg I."/>
            <person name="Brannstrom I.O."/>
            <person name="Guillou S."/>
            <person name="Cros-Aarteil S."/>
            <person name="Calhoun S."/>
            <person name="Kuo A."/>
            <person name="Mondo S."/>
            <person name="Pangilinan J."/>
            <person name="Riley R."/>
            <person name="Labutti K."/>
            <person name="Andreopoulos B."/>
            <person name="Lipzen A."/>
            <person name="Chen C."/>
            <person name="Yanf M."/>
            <person name="Daum C."/>
            <person name="Ng V."/>
            <person name="Clum A."/>
            <person name="Steindorff A."/>
            <person name="Ohm R."/>
            <person name="Martin F."/>
            <person name="Silar P."/>
            <person name="Natvig D."/>
            <person name="Lalanne C."/>
            <person name="Gautier V."/>
            <person name="Ament-Velasquez S.L."/>
            <person name="Kruys A."/>
            <person name="Hutchinson M.I."/>
            <person name="Powell A.J."/>
            <person name="Barry K."/>
            <person name="Miller A.N."/>
            <person name="Grigoriev I.V."/>
            <person name="Debuchy R."/>
            <person name="Gladieux P."/>
            <person name="Thoren M.H."/>
            <person name="Johannesson H."/>
        </authorList>
    </citation>
    <scope>NUCLEOTIDE SEQUENCE</scope>
    <source>
        <strain evidence="25">CBS 118394</strain>
    </source>
</reference>
<evidence type="ECO:0000256" key="10">
    <source>
        <dbReference type="ARBA" id="ARBA00022833"/>
    </source>
</evidence>
<dbReference type="GO" id="GO:0050688">
    <property type="term" value="P:regulation of defense response to virus"/>
    <property type="evidence" value="ECO:0007669"/>
    <property type="project" value="UniProtKB-KW"/>
</dbReference>
<dbReference type="InterPro" id="IPR005034">
    <property type="entry name" value="Dicer_dimerisation"/>
</dbReference>
<name>A0AAE0I4W2_9PEZI</name>
<dbReference type="InterPro" id="IPR014720">
    <property type="entry name" value="dsRBD_dom"/>
</dbReference>
<dbReference type="GO" id="GO:0003677">
    <property type="term" value="F:DNA binding"/>
    <property type="evidence" value="ECO:0007669"/>
    <property type="project" value="InterPro"/>
</dbReference>
<feature type="domain" description="Helicase ATP-binding" evidence="22">
    <location>
        <begin position="180"/>
        <end position="363"/>
    </location>
</feature>
<evidence type="ECO:0000259" key="21">
    <source>
        <dbReference type="PROSITE" id="PS50821"/>
    </source>
</evidence>
<feature type="compositionally biased region" description="Polar residues" evidence="18">
    <location>
        <begin position="37"/>
        <end position="50"/>
    </location>
</feature>
<keyword evidence="8" id="KW-0378">Hydrolase</keyword>
<keyword evidence="4" id="KW-0930">Antiviral protein</keyword>
<dbReference type="InterPro" id="IPR056755">
    <property type="entry name" value="DSRM_2"/>
</dbReference>
<dbReference type="InterPro" id="IPR003100">
    <property type="entry name" value="PAZ_dom"/>
</dbReference>
<evidence type="ECO:0000256" key="18">
    <source>
        <dbReference type="SAM" id="MobiDB-lite"/>
    </source>
</evidence>
<evidence type="ECO:0000256" key="13">
    <source>
        <dbReference type="ARBA" id="ARBA00022884"/>
    </source>
</evidence>
<keyword evidence="5" id="KW-0479">Metal-binding</keyword>
<dbReference type="Proteomes" id="UP001283341">
    <property type="component" value="Unassembled WGS sequence"/>
</dbReference>
<dbReference type="InterPro" id="IPR038248">
    <property type="entry name" value="Dicer_dimer_sf"/>
</dbReference>
<feature type="domain" description="Dicer dsRNA-binding fold" evidence="24">
    <location>
        <begin position="709"/>
        <end position="799"/>
    </location>
</feature>
<feature type="domain" description="RNase III" evidence="20">
    <location>
        <begin position="1315"/>
        <end position="1478"/>
    </location>
</feature>
<comment type="cofactor">
    <cofactor evidence="1">
        <name>Mn(2+)</name>
        <dbReference type="ChEBI" id="CHEBI:29035"/>
    </cofactor>
</comment>
<dbReference type="SMART" id="SM00490">
    <property type="entry name" value="HELICc"/>
    <property type="match status" value="1"/>
</dbReference>
<evidence type="ECO:0000256" key="17">
    <source>
        <dbReference type="PROSITE-ProRule" id="PRU00657"/>
    </source>
</evidence>
<keyword evidence="14" id="KW-0051">Antiviral defense</keyword>
<evidence type="ECO:0000256" key="7">
    <source>
        <dbReference type="ARBA" id="ARBA00022741"/>
    </source>
</evidence>
<dbReference type="Pfam" id="PF00271">
    <property type="entry name" value="Helicase_C"/>
    <property type="match status" value="1"/>
</dbReference>
<dbReference type="SUPFAM" id="SSF69065">
    <property type="entry name" value="RNase III domain-like"/>
    <property type="match status" value="2"/>
</dbReference>
<dbReference type="FunFam" id="3.40.50.300:FF:000628">
    <property type="entry name" value="Endoribonuclease Dicer"/>
    <property type="match status" value="1"/>
</dbReference>
<dbReference type="GO" id="GO:0005737">
    <property type="term" value="C:cytoplasm"/>
    <property type="evidence" value="ECO:0007669"/>
    <property type="project" value="TreeGrafter"/>
</dbReference>
<dbReference type="GO" id="GO:0005524">
    <property type="term" value="F:ATP binding"/>
    <property type="evidence" value="ECO:0007669"/>
    <property type="project" value="UniProtKB-KW"/>
</dbReference>
<dbReference type="SUPFAM" id="SSF52540">
    <property type="entry name" value="P-loop containing nucleoside triphosphate hydrolases"/>
    <property type="match status" value="1"/>
</dbReference>
<evidence type="ECO:0000259" key="19">
    <source>
        <dbReference type="PROSITE" id="PS50137"/>
    </source>
</evidence>
<dbReference type="Pfam" id="PF00636">
    <property type="entry name" value="Ribonuclease_3"/>
    <property type="match status" value="2"/>
</dbReference>
<keyword evidence="11" id="KW-0067">ATP-binding</keyword>
<dbReference type="InterPro" id="IPR000999">
    <property type="entry name" value="RNase_III_dom"/>
</dbReference>
<evidence type="ECO:0000313" key="25">
    <source>
        <dbReference type="EMBL" id="KAK3318445.1"/>
    </source>
</evidence>
<dbReference type="PANTHER" id="PTHR14950:SF62">
    <property type="entry name" value="DICER-LIKE PROTEIN 1"/>
    <property type="match status" value="1"/>
</dbReference>
<feature type="domain" description="RNase III" evidence="20">
    <location>
        <begin position="1117"/>
        <end position="1264"/>
    </location>
</feature>
<evidence type="ECO:0000256" key="12">
    <source>
        <dbReference type="ARBA" id="ARBA00022842"/>
    </source>
</evidence>
<evidence type="ECO:0000256" key="15">
    <source>
        <dbReference type="ARBA" id="ARBA00023211"/>
    </source>
</evidence>
<dbReference type="InterPro" id="IPR027417">
    <property type="entry name" value="P-loop_NTPase"/>
</dbReference>
<dbReference type="InterPro" id="IPR036389">
    <property type="entry name" value="RNase_III_sf"/>
</dbReference>
<dbReference type="InterPro" id="IPR014001">
    <property type="entry name" value="Helicase_ATP-bd"/>
</dbReference>
<dbReference type="Pfam" id="PF04851">
    <property type="entry name" value="ResIII"/>
    <property type="match status" value="1"/>
</dbReference>
<keyword evidence="15" id="KW-0464">Manganese</keyword>
<keyword evidence="26" id="KW-1185">Reference proteome</keyword>
<dbReference type="Pfam" id="PF24995">
    <property type="entry name" value="DSRM_2"/>
    <property type="match status" value="1"/>
</dbReference>
<dbReference type="GO" id="GO:0003723">
    <property type="term" value="F:RNA binding"/>
    <property type="evidence" value="ECO:0007669"/>
    <property type="project" value="UniProtKB-UniRule"/>
</dbReference>
<dbReference type="GO" id="GO:0005634">
    <property type="term" value="C:nucleus"/>
    <property type="evidence" value="ECO:0007669"/>
    <property type="project" value="TreeGrafter"/>
</dbReference>
<dbReference type="FunFam" id="1.10.1520.10:FF:000015">
    <property type="entry name" value="Dicer-like protein 1"/>
    <property type="match status" value="1"/>
</dbReference>
<keyword evidence="6" id="KW-0677">Repeat</keyword>
<evidence type="ECO:0000256" key="16">
    <source>
        <dbReference type="ARBA" id="ARBA00035116"/>
    </source>
</evidence>
<evidence type="ECO:0000256" key="6">
    <source>
        <dbReference type="ARBA" id="ARBA00022737"/>
    </source>
</evidence>
<keyword evidence="10" id="KW-0862">Zinc</keyword>
<dbReference type="InterPro" id="IPR001650">
    <property type="entry name" value="Helicase_C-like"/>
</dbReference>
<keyword evidence="9" id="KW-0347">Helicase</keyword>
<evidence type="ECO:0000259" key="22">
    <source>
        <dbReference type="PROSITE" id="PS51192"/>
    </source>
</evidence>
<feature type="domain" description="DRBM" evidence="19">
    <location>
        <begin position="1509"/>
        <end position="1589"/>
    </location>
</feature>
<dbReference type="SMART" id="SM00487">
    <property type="entry name" value="DEXDc"/>
    <property type="match status" value="1"/>
</dbReference>
<sequence length="1627" mass="184259">MPHDVLPFRAPATLSTSLSAEIEADLRQLDSLALTLNSSPREPKATNNATLLDDADRVEPEDDSFPFTLHSGSREPKTPDNDSLLNKAVGVESEDDSSETSDEEDGGAKSFEVNAPPKPRKISEKKRADFAEFELWVEQNQSRLSKRKLVLDQDDSVRRMIQDFETKRIITSPRDYQLELFEIAKNQNTIAVLDTGSGKTLIAALLLRWTIHNEIEDRSQGHPKRIAFFLVDKVALVFQQHTVIDCNLDYPVAKLCGEILDSSPDKKDLWQKAFEENMAVVCTAAVLYDCLSRSYIRMDQINLLVFDEAHHTKKNHPYARIIKDFYLDAKEGGKRPRILGMTASPVDAQVDPRMAAAQLEALLHSQIATAADPATLQQTLCKPKEEIVVEYDRIPRDWETELHQALSPIIETHFLFKKPLEYARTAAADLGPWLADRYWQLFFGEEESIKLGSKTERTLLMESAVDEYRDRKVKEVQDGSRVVANHDFLRPTLDTTSLSSKVLQLVKYLRSQFAPSGSNCDNDRRCIVFVKQRTTAMLLADLVQQPEIKIPGLEVGILIGGGRSDTEFYNRKVGFRDQVRTVLKFKSGELNCIFATSVGEEGLDIPDCNVIIRFDLCDTLIQYIQSRGRARQEQSVYVHMVEKGNKKHRSKIIQNKMHEDTLRKFCSAMPEERKLTGNNLNMDYLLRKEKNQQQYTVPETGAKLNFKQSLITLATFVASLPHPPDVNLTPEYTVTVVSGGFQCEVLLPSTSPVKTAIGRVYSSKAVAKCSAAFEMCLALLRGKYLDKHLQTVFRKQVSAMRNARLAISSKKKGEYDMRIKPDIWSVRGVPTELHATALTLVNPGALGRASFPLLLLTRQPIAQIGLFALFFGTNSSSEVRCIPLPGTLKFNEDCSPEAIAAFTLKIFSDVFSKDYDATPAELPFFLAPTREAHDFDLPATKGIKYIIDWDTVKFVQKTERIEYGFDQEPDDFFTDKYVVDPWDGSRKFVLQRRCHHLKPTDTVPEGVVPPGHRAWRVSCQTHHILNYSISLWSRSRSRMTFRHEQPVVEAQLMPIRRNLLDDNIPDEDLQPKKCFLILEPLRISPLPVRVVAMAYNLPAIIHHIDSTLIALDACKLLGLDIRPDLALEAFTKDSDNSDEHDVEKINFQAGMGKNYERLEFLGDTFLKMATTISIYTQMPDKDECEYHVERMLMLCNRNLFNNAVEIKLEEYIRSASFNGRTWYPEGLTLTKGKRTNNNVKHALADKSIADVCEAVIGAAYLTAQNENSLDLAVQAVTAVVKDKNHSMKEYSDYYAAYKKPKWMLEPTNAIQVDMAERFRERLGYSFKSPRLLRCAFQHPTYPSIYEKLPSYQNLEFLGDSLLDMVCVDHLFRRFPGADPQWLTEHKMAMVSNQFLGCVAVELGFHKAITFCSPAIQNEIMEYVFKLEEALVEAKEQAVLAGKTEEQFSKDYWVHCAKPPKCLPDVLEAYLGAMFVDSEYDFGTVRAFFDRHILPYFEDIHLYDTFANKHPVTFLANLMQLRFHCSDWRLLVKDLNEGEDGEAALLGRGGAPQVVCAIRIHGQTVAHAVAESGRYSKIAAAKKAMNMLEDMDDEEFKGKYGCQCGEGKPSGNENVEQMDEALLHGTAI</sequence>
<dbReference type="InterPro" id="IPR006935">
    <property type="entry name" value="Helicase/UvrB_N"/>
</dbReference>
<evidence type="ECO:0000259" key="20">
    <source>
        <dbReference type="PROSITE" id="PS50142"/>
    </source>
</evidence>
<gene>
    <name evidence="25" type="ORF">B0H66DRAFT_557274</name>
</gene>
<dbReference type="PROSITE" id="PS51327">
    <property type="entry name" value="DICER_DSRBF"/>
    <property type="match status" value="1"/>
</dbReference>
<evidence type="ECO:0000259" key="23">
    <source>
        <dbReference type="PROSITE" id="PS51194"/>
    </source>
</evidence>
<evidence type="ECO:0000256" key="2">
    <source>
        <dbReference type="ARBA" id="ARBA00001946"/>
    </source>
</evidence>
<feature type="compositionally biased region" description="Acidic residues" evidence="18">
    <location>
        <begin position="92"/>
        <end position="105"/>
    </location>
</feature>
<dbReference type="PROSITE" id="PS50821">
    <property type="entry name" value="PAZ"/>
    <property type="match status" value="1"/>
</dbReference>
<evidence type="ECO:0000256" key="14">
    <source>
        <dbReference type="ARBA" id="ARBA00023118"/>
    </source>
</evidence>
<dbReference type="PROSITE" id="PS50137">
    <property type="entry name" value="DS_RBD"/>
    <property type="match status" value="1"/>
</dbReference>
<protein>
    <recommendedName>
        <fullName evidence="3">Dicer-like protein 1</fullName>
    </recommendedName>
</protein>
<reference evidence="25" key="1">
    <citation type="journal article" date="2023" name="Mol. Phylogenet. Evol.">
        <title>Genome-scale phylogeny and comparative genomics of the fungal order Sordariales.</title>
        <authorList>
            <person name="Hensen N."/>
            <person name="Bonometti L."/>
            <person name="Westerberg I."/>
            <person name="Brannstrom I.O."/>
            <person name="Guillou S."/>
            <person name="Cros-Aarteil S."/>
            <person name="Calhoun S."/>
            <person name="Haridas S."/>
            <person name="Kuo A."/>
            <person name="Mondo S."/>
            <person name="Pangilinan J."/>
            <person name="Riley R."/>
            <person name="LaButti K."/>
            <person name="Andreopoulos B."/>
            <person name="Lipzen A."/>
            <person name="Chen C."/>
            <person name="Yan M."/>
            <person name="Daum C."/>
            <person name="Ng V."/>
            <person name="Clum A."/>
            <person name="Steindorff A."/>
            <person name="Ohm R.A."/>
            <person name="Martin F."/>
            <person name="Silar P."/>
            <person name="Natvig D.O."/>
            <person name="Lalanne C."/>
            <person name="Gautier V."/>
            <person name="Ament-Velasquez S.L."/>
            <person name="Kruys A."/>
            <person name="Hutchinson M.I."/>
            <person name="Powell A.J."/>
            <person name="Barry K."/>
            <person name="Miller A.N."/>
            <person name="Grigoriev I.V."/>
            <person name="Debuchy R."/>
            <person name="Gladieux P."/>
            <person name="Hiltunen Thoren M."/>
            <person name="Johannesson H."/>
        </authorList>
    </citation>
    <scope>NUCLEOTIDE SEQUENCE</scope>
    <source>
        <strain evidence="25">CBS 118394</strain>
    </source>
</reference>
<organism evidence="25 26">
    <name type="scientific">Apodospora peruviana</name>
    <dbReference type="NCBI Taxonomy" id="516989"/>
    <lineage>
        <taxon>Eukaryota</taxon>
        <taxon>Fungi</taxon>
        <taxon>Dikarya</taxon>
        <taxon>Ascomycota</taxon>
        <taxon>Pezizomycotina</taxon>
        <taxon>Sordariomycetes</taxon>
        <taxon>Sordariomycetidae</taxon>
        <taxon>Sordariales</taxon>
        <taxon>Lasiosphaeriaceae</taxon>
        <taxon>Apodospora</taxon>
    </lineage>
</organism>
<dbReference type="Gene3D" id="1.10.1520.10">
    <property type="entry name" value="Ribonuclease III domain"/>
    <property type="match status" value="2"/>
</dbReference>
<dbReference type="CDD" id="cd18802">
    <property type="entry name" value="SF2_C_dicer"/>
    <property type="match status" value="1"/>
</dbReference>
<keyword evidence="13 17" id="KW-0694">RNA-binding</keyword>
<keyword evidence="12" id="KW-0460">Magnesium</keyword>
<evidence type="ECO:0000256" key="4">
    <source>
        <dbReference type="ARBA" id="ARBA00022721"/>
    </source>
</evidence>
<feature type="region of interest" description="Disordered" evidence="18">
    <location>
        <begin position="37"/>
        <end position="123"/>
    </location>
</feature>
<feature type="domain" description="PAZ" evidence="21">
    <location>
        <begin position="950"/>
        <end position="1085"/>
    </location>
</feature>
<evidence type="ECO:0000256" key="11">
    <source>
        <dbReference type="ARBA" id="ARBA00022840"/>
    </source>
</evidence>
<keyword evidence="7" id="KW-0547">Nucleotide-binding</keyword>
<evidence type="ECO:0000256" key="3">
    <source>
        <dbReference type="ARBA" id="ARBA00020797"/>
    </source>
</evidence>
<dbReference type="PROSITE" id="PS50142">
    <property type="entry name" value="RNASE_3_2"/>
    <property type="match status" value="2"/>
</dbReference>
<dbReference type="EMBL" id="JAUEDM010000004">
    <property type="protein sequence ID" value="KAK3318445.1"/>
    <property type="molecule type" value="Genomic_DNA"/>
</dbReference>
<dbReference type="GO" id="GO:0046872">
    <property type="term" value="F:metal ion binding"/>
    <property type="evidence" value="ECO:0007669"/>
    <property type="project" value="UniProtKB-KW"/>
</dbReference>
<dbReference type="GO" id="GO:0051607">
    <property type="term" value="P:defense response to virus"/>
    <property type="evidence" value="ECO:0007669"/>
    <property type="project" value="UniProtKB-KW"/>
</dbReference>
<dbReference type="Gene3D" id="3.40.50.300">
    <property type="entry name" value="P-loop containing nucleotide triphosphate hydrolases"/>
    <property type="match status" value="2"/>
</dbReference>
<dbReference type="Pfam" id="PF03368">
    <property type="entry name" value="Dicer_dimer"/>
    <property type="match status" value="1"/>
</dbReference>
<evidence type="ECO:0000256" key="1">
    <source>
        <dbReference type="ARBA" id="ARBA00001936"/>
    </source>
</evidence>
<dbReference type="CDD" id="cd00593">
    <property type="entry name" value="RIBOc"/>
    <property type="match status" value="2"/>
</dbReference>
<accession>A0AAE0I4W2</accession>
<proteinExistence type="inferred from homology"/>
<comment type="cofactor">
    <cofactor evidence="2">
        <name>Mg(2+)</name>
        <dbReference type="ChEBI" id="CHEBI:18420"/>
    </cofactor>
</comment>
<feature type="domain" description="Helicase C-terminal" evidence="23">
    <location>
        <begin position="501"/>
        <end position="676"/>
    </location>
</feature>
<dbReference type="PROSITE" id="PS51192">
    <property type="entry name" value="HELICASE_ATP_BIND_1"/>
    <property type="match status" value="1"/>
</dbReference>
<dbReference type="GO" id="GO:0004386">
    <property type="term" value="F:helicase activity"/>
    <property type="evidence" value="ECO:0007669"/>
    <property type="project" value="UniProtKB-KW"/>
</dbReference>
<dbReference type="SMART" id="SM00535">
    <property type="entry name" value="RIBOc"/>
    <property type="match status" value="2"/>
</dbReference>
<comment type="caution">
    <text evidence="25">The sequence shown here is derived from an EMBL/GenBank/DDBJ whole genome shotgun (WGS) entry which is preliminary data.</text>
</comment>
<dbReference type="GO" id="GO:0030422">
    <property type="term" value="P:siRNA processing"/>
    <property type="evidence" value="ECO:0007669"/>
    <property type="project" value="TreeGrafter"/>
</dbReference>
<comment type="similarity">
    <text evidence="16 17">Belongs to the helicase family. Dicer subfamily.</text>
</comment>
<evidence type="ECO:0000256" key="8">
    <source>
        <dbReference type="ARBA" id="ARBA00022801"/>
    </source>
</evidence>
<dbReference type="PANTHER" id="PTHR14950">
    <property type="entry name" value="DICER-RELATED"/>
    <property type="match status" value="1"/>
</dbReference>
<dbReference type="PROSITE" id="PS51194">
    <property type="entry name" value="HELICASE_CTER"/>
    <property type="match status" value="1"/>
</dbReference>
<evidence type="ECO:0000256" key="5">
    <source>
        <dbReference type="ARBA" id="ARBA00022723"/>
    </source>
</evidence>